<dbReference type="InterPro" id="IPR009057">
    <property type="entry name" value="Homeodomain-like_sf"/>
</dbReference>
<sequence length="101" mass="12361">MDKKIIIIDRENFDSFEETAINILSKWKYERKNSIKPKMNYKFRKTRLFSPSQLIILNEFYKNNKYISIDKSIQLSRIFGVTRKQINTWFQNKRSYGKQQK</sequence>
<keyword evidence="5" id="KW-1185">Reference proteome</keyword>
<dbReference type="Gene3D" id="1.10.10.60">
    <property type="entry name" value="Homeodomain-like"/>
    <property type="match status" value="1"/>
</dbReference>
<dbReference type="EMBL" id="KC008572">
    <property type="protein sequence ID" value="AGF85638.1"/>
    <property type="molecule type" value="Genomic_DNA"/>
</dbReference>
<dbReference type="Pfam" id="PF00046">
    <property type="entry name" value="Homeodomain"/>
    <property type="match status" value="1"/>
</dbReference>
<dbReference type="SUPFAM" id="SSF46689">
    <property type="entry name" value="Homeodomain-like"/>
    <property type="match status" value="1"/>
</dbReference>
<evidence type="ECO:0000313" key="5">
    <source>
        <dbReference type="Proteomes" id="UP000241071"/>
    </source>
</evidence>
<dbReference type="Proteomes" id="UP000241071">
    <property type="component" value="Segment"/>
</dbReference>
<protein>
    <recommendedName>
        <fullName evidence="3">Homeobox domain-containing protein</fullName>
    </recommendedName>
</protein>
<dbReference type="GO" id="GO:0000978">
    <property type="term" value="F:RNA polymerase II cis-regulatory region sequence-specific DNA binding"/>
    <property type="evidence" value="ECO:0007669"/>
    <property type="project" value="TreeGrafter"/>
</dbReference>
<evidence type="ECO:0000313" key="4">
    <source>
        <dbReference type="EMBL" id="AGF85638.1"/>
    </source>
</evidence>
<feature type="domain" description="Homeobox" evidence="3">
    <location>
        <begin position="40"/>
        <end position="100"/>
    </location>
</feature>
<organism evidence="4 5">
    <name type="scientific">Moumouvirus goulette</name>
    <dbReference type="NCBI Taxonomy" id="1247379"/>
    <lineage>
        <taxon>Viruses</taxon>
        <taxon>Varidnaviria</taxon>
        <taxon>Bamfordvirae</taxon>
        <taxon>Nucleocytoviricota</taxon>
        <taxon>Megaviricetes</taxon>
        <taxon>Imitervirales</taxon>
        <taxon>Mimiviridae</taxon>
        <taxon>Megamimivirinae</taxon>
        <taxon>Moumouvirus</taxon>
        <taxon>Moumouvirus goulettemassiliense</taxon>
    </lineage>
</organism>
<dbReference type="PANTHER" id="PTHR24327">
    <property type="entry name" value="HOMEOBOX PROTEIN"/>
    <property type="match status" value="1"/>
</dbReference>
<name>M1PHS0_9VIRU</name>
<dbReference type="PANTHER" id="PTHR24327:SF41">
    <property type="entry name" value="BRAIN-SPECIFIC HOMEOBOX PROTEIN"/>
    <property type="match status" value="1"/>
</dbReference>
<accession>M1PHS0</accession>
<evidence type="ECO:0000256" key="2">
    <source>
        <dbReference type="ARBA" id="ARBA00023155"/>
    </source>
</evidence>
<reference evidence="4 5" key="1">
    <citation type="submission" date="2012-10" db="EMBL/GenBank/DDBJ databases">
        <title>Complete genome sequence of Moumouvirus goulette.</title>
        <authorList>
            <person name="Fournous G."/>
            <person name="Bougalmi M."/>
            <person name="Colson P."/>
        </authorList>
    </citation>
    <scope>NUCLEOTIDE SEQUENCE [LARGE SCALE GENOMIC DNA]</scope>
</reference>
<keyword evidence="1" id="KW-0238">DNA-binding</keyword>
<dbReference type="SMART" id="SM00389">
    <property type="entry name" value="HOX"/>
    <property type="match status" value="1"/>
</dbReference>
<proteinExistence type="predicted"/>
<evidence type="ECO:0000259" key="3">
    <source>
        <dbReference type="PROSITE" id="PS50071"/>
    </source>
</evidence>
<dbReference type="CDD" id="cd00086">
    <property type="entry name" value="homeodomain"/>
    <property type="match status" value="1"/>
</dbReference>
<dbReference type="GO" id="GO:0000981">
    <property type="term" value="F:DNA-binding transcription factor activity, RNA polymerase II-specific"/>
    <property type="evidence" value="ECO:0007669"/>
    <property type="project" value="TreeGrafter"/>
</dbReference>
<dbReference type="InterPro" id="IPR050460">
    <property type="entry name" value="Distal-less_Homeobox_TF"/>
</dbReference>
<evidence type="ECO:0000256" key="1">
    <source>
        <dbReference type="ARBA" id="ARBA00023125"/>
    </source>
</evidence>
<gene>
    <name evidence="4" type="ORF">glt_00833</name>
</gene>
<dbReference type="PROSITE" id="PS50071">
    <property type="entry name" value="HOMEOBOX_2"/>
    <property type="match status" value="1"/>
</dbReference>
<keyword evidence="2" id="KW-0371">Homeobox</keyword>
<dbReference type="InterPro" id="IPR001356">
    <property type="entry name" value="HD"/>
</dbReference>